<protein>
    <recommendedName>
        <fullName evidence="3">Outer membrane lipoprotein BamD-like domain-containing protein</fullName>
    </recommendedName>
</protein>
<gene>
    <name evidence="1" type="ORF">A3G64_02760</name>
</gene>
<comment type="caution">
    <text evidence="1">The sequence shown here is derived from an EMBL/GenBank/DDBJ whole genome shotgun (WGS) entry which is preliminary data.</text>
</comment>
<sequence length="70" mass="8226">MKTGDTAYAKRSEELYLRCLEASPRRPECLYGLFQLYVSADKKEQVRLAGEEILRYWPDERVREALNGSR</sequence>
<dbReference type="AlphaFoldDB" id="A0A1G2CP46"/>
<name>A0A1G2CP46_9BACT</name>
<reference evidence="1 2" key="1">
    <citation type="journal article" date="2016" name="Nat. Commun.">
        <title>Thousands of microbial genomes shed light on interconnected biogeochemical processes in an aquifer system.</title>
        <authorList>
            <person name="Anantharaman K."/>
            <person name="Brown C.T."/>
            <person name="Hug L.A."/>
            <person name="Sharon I."/>
            <person name="Castelle C.J."/>
            <person name="Probst A.J."/>
            <person name="Thomas B.C."/>
            <person name="Singh A."/>
            <person name="Wilkins M.J."/>
            <person name="Karaoz U."/>
            <person name="Brodie E.L."/>
            <person name="Williams K.H."/>
            <person name="Hubbard S.S."/>
            <person name="Banfield J.F."/>
        </authorList>
    </citation>
    <scope>NUCLEOTIDE SEQUENCE [LARGE SCALE GENOMIC DNA]</scope>
</reference>
<evidence type="ECO:0008006" key="3">
    <source>
        <dbReference type="Google" id="ProtNLM"/>
    </source>
</evidence>
<proteinExistence type="predicted"/>
<dbReference type="Proteomes" id="UP000179281">
    <property type="component" value="Unassembled WGS sequence"/>
</dbReference>
<evidence type="ECO:0000313" key="1">
    <source>
        <dbReference type="EMBL" id="OGZ02218.1"/>
    </source>
</evidence>
<organism evidence="1 2">
    <name type="scientific">Candidatus Liptonbacteria bacterium RIFCSPLOWO2_12_FULL_60_15</name>
    <dbReference type="NCBI Taxonomy" id="1798653"/>
    <lineage>
        <taxon>Bacteria</taxon>
        <taxon>Candidatus Liptoniibacteriota</taxon>
    </lineage>
</organism>
<accession>A0A1G2CP46</accession>
<evidence type="ECO:0000313" key="2">
    <source>
        <dbReference type="Proteomes" id="UP000179281"/>
    </source>
</evidence>
<dbReference type="EMBL" id="MHLD01000026">
    <property type="protein sequence ID" value="OGZ02218.1"/>
    <property type="molecule type" value="Genomic_DNA"/>
</dbReference>